<dbReference type="EMBL" id="CP002452">
    <property type="protein sequence ID" value="ADV46537.1"/>
    <property type="molecule type" value="Genomic_DNA"/>
</dbReference>
<dbReference type="AlphaFoldDB" id="E6WYV1"/>
<evidence type="ECO:0008006" key="3">
    <source>
        <dbReference type="Google" id="ProtNLM"/>
    </source>
</evidence>
<gene>
    <name evidence="1" type="ordered locus">Nitsa_1285</name>
</gene>
<dbReference type="InterPro" id="IPR029058">
    <property type="entry name" value="AB_hydrolase_fold"/>
</dbReference>
<reference evidence="2" key="2">
    <citation type="submission" date="2011-01" db="EMBL/GenBank/DDBJ databases">
        <title>The complete genome of Nitratifractor salsuginis DSM 16511.</title>
        <authorList>
            <consortium name="US DOE Joint Genome Institute (JGI-PGF)"/>
            <person name="Lucas S."/>
            <person name="Copeland A."/>
            <person name="Lapidus A."/>
            <person name="Bruce D."/>
            <person name="Goodwin L."/>
            <person name="Pitluck S."/>
            <person name="Kyrpides N."/>
            <person name="Mavromatis K."/>
            <person name="Ivanova N."/>
            <person name="Mikhailova N."/>
            <person name="Zeytun A."/>
            <person name="Detter J.C."/>
            <person name="Tapia R."/>
            <person name="Han C."/>
            <person name="Land M."/>
            <person name="Hauser L."/>
            <person name="Markowitz V."/>
            <person name="Cheng J.-F."/>
            <person name="Hugenholtz P."/>
            <person name="Woyke T."/>
            <person name="Wu D."/>
            <person name="Tindall B."/>
            <person name="Schuetze A."/>
            <person name="Brambilla E."/>
            <person name="Klenk H.-P."/>
            <person name="Eisen J.A."/>
        </authorList>
    </citation>
    <scope>NUCLEOTIDE SEQUENCE [LARGE SCALE GENOMIC DNA]</scope>
    <source>
        <strain evidence="2">DSM 16511 / JCM 12458 / E9I37-1</strain>
    </source>
</reference>
<dbReference type="NCBIfam" id="NF033854">
    <property type="entry name" value="esterase_BioV"/>
    <property type="match status" value="1"/>
</dbReference>
<organism evidence="1 2">
    <name type="scientific">Nitratifractor salsuginis (strain DSM 16511 / JCM 12458 / E9I37-1)</name>
    <dbReference type="NCBI Taxonomy" id="749222"/>
    <lineage>
        <taxon>Bacteria</taxon>
        <taxon>Pseudomonadati</taxon>
        <taxon>Campylobacterota</taxon>
        <taxon>Epsilonproteobacteria</taxon>
        <taxon>Campylobacterales</taxon>
        <taxon>Sulfurovaceae</taxon>
        <taxon>Nitratifractor</taxon>
    </lineage>
</organism>
<dbReference type="eggNOG" id="COG2267">
    <property type="taxonomic scope" value="Bacteria"/>
</dbReference>
<dbReference type="Gene3D" id="3.40.50.1820">
    <property type="entry name" value="alpha/beta hydrolase"/>
    <property type="match status" value="1"/>
</dbReference>
<dbReference type="SUPFAM" id="SSF53474">
    <property type="entry name" value="alpha/beta-Hydrolases"/>
    <property type="match status" value="1"/>
</dbReference>
<dbReference type="KEGG" id="nsa:Nitsa_1285"/>
<dbReference type="STRING" id="749222.Nitsa_1285"/>
<accession>E6WYV1</accession>
<dbReference type="RefSeq" id="WP_013554227.1">
    <property type="nucleotide sequence ID" value="NC_014935.1"/>
</dbReference>
<evidence type="ECO:0000313" key="1">
    <source>
        <dbReference type="EMBL" id="ADV46537.1"/>
    </source>
</evidence>
<protein>
    <recommendedName>
        <fullName evidence="3">Alpha/beta hydrolase</fullName>
    </recommendedName>
</protein>
<proteinExistence type="predicted"/>
<reference evidence="1 2" key="1">
    <citation type="journal article" date="2011" name="Stand. Genomic Sci.">
        <title>Complete genome sequence of Nitratifractor salsuginis type strain (E9I37-1).</title>
        <authorList>
            <person name="Anderson I."/>
            <person name="Sikorski J."/>
            <person name="Zeytun A."/>
            <person name="Nolan M."/>
            <person name="Lapidus A."/>
            <person name="Lucas S."/>
            <person name="Hammon N."/>
            <person name="Deshpande S."/>
            <person name="Cheng J.F."/>
            <person name="Tapia R."/>
            <person name="Han C."/>
            <person name="Goodwin L."/>
            <person name="Pitluck S."/>
            <person name="Liolios K."/>
            <person name="Pagani I."/>
            <person name="Ivanova N."/>
            <person name="Huntemann M."/>
            <person name="Mavromatis K."/>
            <person name="Ovchinikova G."/>
            <person name="Pati A."/>
            <person name="Chen A."/>
            <person name="Palaniappan K."/>
            <person name="Land M."/>
            <person name="Hauser L."/>
            <person name="Brambilla E.M."/>
            <person name="Ngatchou-Djao O.D."/>
            <person name="Rohde M."/>
            <person name="Tindall B.J."/>
            <person name="Goker M."/>
            <person name="Detter J.C."/>
            <person name="Woyke T."/>
            <person name="Bristow J."/>
            <person name="Eisen J.A."/>
            <person name="Markowitz V."/>
            <person name="Hugenholtz P."/>
            <person name="Klenk H.P."/>
            <person name="Kyrpides N.C."/>
        </authorList>
    </citation>
    <scope>NUCLEOTIDE SEQUENCE [LARGE SCALE GENOMIC DNA]</scope>
    <source>
        <strain evidence="2">DSM 16511 / JCM 12458 / E9I37-1</strain>
    </source>
</reference>
<dbReference type="OrthoDB" id="5343449at2"/>
<evidence type="ECO:0000313" key="2">
    <source>
        <dbReference type="Proteomes" id="UP000008633"/>
    </source>
</evidence>
<name>E6WYV1_NITSE</name>
<dbReference type="Proteomes" id="UP000008633">
    <property type="component" value="Chromosome"/>
</dbReference>
<dbReference type="HOGENOM" id="CLU_131449_0_0_7"/>
<keyword evidence="2" id="KW-1185">Reference proteome</keyword>
<sequence length="172" mass="20253">MIYFSGFALRGEERLFAPWLIESDYAVAGFSYGAIKALEFALNHRGRLDRLLLFSPAFFQTRPKRFVKMQLEAFHRDPELYRRRFLENVAYPAKIDLSPYLHGGSEEELEELLRYRWEEEKLKRIMQRGTIVEVFIGERDRIIDAKGALEFFTPLATATYHFREAGHVLITE</sequence>
<dbReference type="ESTHER" id="nitse-e6wyv1">
    <property type="family name" value="AlphaBeta_hydrolase"/>
</dbReference>